<dbReference type="Pfam" id="PF12728">
    <property type="entry name" value="HTH_17"/>
    <property type="match status" value="1"/>
</dbReference>
<dbReference type="Pfam" id="PF12727">
    <property type="entry name" value="PBP_like"/>
    <property type="match status" value="1"/>
</dbReference>
<proteinExistence type="predicted"/>
<dbReference type="InterPro" id="IPR009061">
    <property type="entry name" value="DNA-bd_dom_put_sf"/>
</dbReference>
<evidence type="ECO:0000259" key="1">
    <source>
        <dbReference type="Pfam" id="PF12727"/>
    </source>
</evidence>
<evidence type="ECO:0000259" key="2">
    <source>
        <dbReference type="Pfam" id="PF12728"/>
    </source>
</evidence>
<dbReference type="NCBIfam" id="TIGR01764">
    <property type="entry name" value="excise"/>
    <property type="match status" value="1"/>
</dbReference>
<dbReference type="GO" id="GO:0003677">
    <property type="term" value="F:DNA binding"/>
    <property type="evidence" value="ECO:0007669"/>
    <property type="project" value="InterPro"/>
</dbReference>
<name>A0A173TTU6_9FIRM</name>
<evidence type="ECO:0000313" key="4">
    <source>
        <dbReference type="Proteomes" id="UP000095390"/>
    </source>
</evidence>
<feature type="domain" description="Helix-turn-helix" evidence="2">
    <location>
        <begin position="5"/>
        <end position="51"/>
    </location>
</feature>
<dbReference type="OrthoDB" id="9804758at2"/>
<dbReference type="SUPFAM" id="SSF53850">
    <property type="entry name" value="Periplasmic binding protein-like II"/>
    <property type="match status" value="1"/>
</dbReference>
<dbReference type="AlphaFoldDB" id="A0A173TTU6"/>
<dbReference type="RefSeq" id="WP_022169594.1">
    <property type="nucleotide sequence ID" value="NZ_CATVSP010000122.1"/>
</dbReference>
<dbReference type="InterPro" id="IPR041657">
    <property type="entry name" value="HTH_17"/>
</dbReference>
<protein>
    <submittedName>
        <fullName evidence="3">Putative molybdopterin biosynthesis protein MoeA/LysR substrate binding-domain-containing protein</fullName>
    </submittedName>
</protein>
<dbReference type="Gene3D" id="3.40.190.10">
    <property type="entry name" value="Periplasmic binding protein-like II"/>
    <property type="match status" value="1"/>
</dbReference>
<organism evidence="3 4">
    <name type="scientific">Anaerobutyricum hallii</name>
    <dbReference type="NCBI Taxonomy" id="39488"/>
    <lineage>
        <taxon>Bacteria</taxon>
        <taxon>Bacillati</taxon>
        <taxon>Bacillota</taxon>
        <taxon>Clostridia</taxon>
        <taxon>Lachnospirales</taxon>
        <taxon>Lachnospiraceae</taxon>
        <taxon>Anaerobutyricum</taxon>
    </lineage>
</organism>
<evidence type="ECO:0000313" key="3">
    <source>
        <dbReference type="EMBL" id="CUN05596.1"/>
    </source>
</evidence>
<dbReference type="PANTHER" id="PTHR38431:SF1">
    <property type="entry name" value="BLL2305 PROTEIN"/>
    <property type="match status" value="1"/>
</dbReference>
<dbReference type="EMBL" id="CYYC01000022">
    <property type="protein sequence ID" value="CUN05596.1"/>
    <property type="molecule type" value="Genomic_DNA"/>
</dbReference>
<dbReference type="Proteomes" id="UP000095390">
    <property type="component" value="Unassembled WGS sequence"/>
</dbReference>
<dbReference type="SUPFAM" id="SSF46955">
    <property type="entry name" value="Putative DNA-binding domain"/>
    <property type="match status" value="1"/>
</dbReference>
<dbReference type="InterPro" id="IPR010093">
    <property type="entry name" value="SinI_DNA-bd"/>
</dbReference>
<reference evidence="3 4" key="1">
    <citation type="submission" date="2015-09" db="EMBL/GenBank/DDBJ databases">
        <authorList>
            <consortium name="Pathogen Informatics"/>
        </authorList>
    </citation>
    <scope>NUCLEOTIDE SEQUENCE [LARGE SCALE GENOMIC DNA]</scope>
    <source>
        <strain evidence="3 4">2789STDY5834966</strain>
    </source>
</reference>
<dbReference type="PANTHER" id="PTHR38431">
    <property type="entry name" value="BLL2305 PROTEIN"/>
    <property type="match status" value="1"/>
</dbReference>
<feature type="domain" description="PBP" evidence="1">
    <location>
        <begin position="131"/>
        <end position="312"/>
    </location>
</feature>
<sequence length="343" mass="38607">MGEKLFTAKEAAEILKVRKNTVYDMIKRGDLKASKLGKQLRIRQEDLDFYIQYGSQAKVVDSMQTGHNSNIDKAEFEKNTSKLPNVSNEISGVSRTTSATQNRISNQIIICGQDMILDLLANRLNQCVEENVFRSYKGSYNGLYAMYQGEVNVATAHLWHGKTNSYNIPYISSMLPGTDVIVLHLLKRKQGFYVKKGNPKRIQSFEDLKRADVTIVNREPGSGVRVLVDEKLRQAGISTQEVNGYQKVVNSHLEAAATVNRGEADVAVGSEKHSLSVPGIDFIFIQEESYDMVIRKEDFTKKPYQKMIEIIRSPEYQKEVAGLGSYNVENMGKIIYSDCGCRP</sequence>
<dbReference type="InterPro" id="IPR024370">
    <property type="entry name" value="PBP_domain"/>
</dbReference>
<accession>A0A173TTU6</accession>
<gene>
    <name evidence="3" type="ORF">ERS852578_01910</name>
</gene>